<name>A0A0Q2N6P8_VIBFU</name>
<dbReference type="PANTHER" id="PTHR43811">
    <property type="entry name" value="FKBP-TYPE PEPTIDYL-PROLYL CIS-TRANS ISOMERASE FKPA"/>
    <property type="match status" value="1"/>
</dbReference>
<gene>
    <name evidence="9" type="ORF">AMR76_02705</name>
</gene>
<comment type="similarity">
    <text evidence="2 7">Belongs to the FKBP-type PPIase family.</text>
</comment>
<comment type="caution">
    <text evidence="9">The sequence shown here is derived from an EMBL/GenBank/DDBJ whole genome shotgun (WGS) entry which is preliminary data.</text>
</comment>
<evidence type="ECO:0000259" key="8">
    <source>
        <dbReference type="PROSITE" id="PS50059"/>
    </source>
</evidence>
<organism evidence="9 10">
    <name type="scientific">Vibrio furnissii</name>
    <dbReference type="NCBI Taxonomy" id="29494"/>
    <lineage>
        <taxon>Bacteria</taxon>
        <taxon>Pseudomonadati</taxon>
        <taxon>Pseudomonadota</taxon>
        <taxon>Gammaproteobacteria</taxon>
        <taxon>Vibrionales</taxon>
        <taxon>Vibrionaceae</taxon>
        <taxon>Vibrio</taxon>
    </lineage>
</organism>
<dbReference type="Pfam" id="PF00254">
    <property type="entry name" value="FKBP_C"/>
    <property type="match status" value="1"/>
</dbReference>
<protein>
    <recommendedName>
        <fullName evidence="7">Peptidyl-prolyl cis-trans isomerase</fullName>
        <ecNumber evidence="7">5.2.1.8</ecNumber>
    </recommendedName>
</protein>
<sequence>MYKIVLPIVVFVLAALFIYRTWNNHKAAEQNIAIGQAFMMENAKKPGVQITESGLQYEVLEPGTGAEHPKANSRVKVHYEGRLLDGTVFDSSYQRNEPIVFGLNQVIKGWQEGVQLMTVGEKARLYVPANLAYGKNGAGPIPPSSTLIFEVELLEIQ</sequence>
<evidence type="ECO:0000256" key="3">
    <source>
        <dbReference type="ARBA" id="ARBA00022729"/>
    </source>
</evidence>
<comment type="catalytic activity">
    <reaction evidence="1 6 7">
        <text>[protein]-peptidylproline (omega=180) = [protein]-peptidylproline (omega=0)</text>
        <dbReference type="Rhea" id="RHEA:16237"/>
        <dbReference type="Rhea" id="RHEA-COMP:10747"/>
        <dbReference type="Rhea" id="RHEA-COMP:10748"/>
        <dbReference type="ChEBI" id="CHEBI:83833"/>
        <dbReference type="ChEBI" id="CHEBI:83834"/>
        <dbReference type="EC" id="5.2.1.8"/>
    </reaction>
</comment>
<dbReference type="Pfam" id="PF01346">
    <property type="entry name" value="FKBP_N"/>
    <property type="match status" value="1"/>
</dbReference>
<evidence type="ECO:0000256" key="2">
    <source>
        <dbReference type="ARBA" id="ARBA00006577"/>
    </source>
</evidence>
<proteinExistence type="inferred from homology"/>
<dbReference type="InterPro" id="IPR000774">
    <property type="entry name" value="PPIase_FKBP_N"/>
</dbReference>
<keyword evidence="3" id="KW-0732">Signal</keyword>
<evidence type="ECO:0000256" key="5">
    <source>
        <dbReference type="ARBA" id="ARBA00023235"/>
    </source>
</evidence>
<evidence type="ECO:0000313" key="9">
    <source>
        <dbReference type="EMBL" id="KQH87519.1"/>
    </source>
</evidence>
<dbReference type="EMBL" id="LKHS01000002">
    <property type="protein sequence ID" value="KQH87519.1"/>
    <property type="molecule type" value="Genomic_DNA"/>
</dbReference>
<keyword evidence="4 6" id="KW-0697">Rotamase</keyword>
<dbReference type="AlphaFoldDB" id="A0A0Q2N6P8"/>
<dbReference type="FunFam" id="3.10.50.40:FF:000045">
    <property type="entry name" value="Peptidyl-prolyl cis-trans isomerase"/>
    <property type="match status" value="1"/>
</dbReference>
<keyword evidence="5 6" id="KW-0413">Isomerase</keyword>
<dbReference type="GO" id="GO:0003755">
    <property type="term" value="F:peptidyl-prolyl cis-trans isomerase activity"/>
    <property type="evidence" value="ECO:0007669"/>
    <property type="project" value="UniProtKB-UniRule"/>
</dbReference>
<evidence type="ECO:0000313" key="10">
    <source>
        <dbReference type="Proteomes" id="UP000051221"/>
    </source>
</evidence>
<dbReference type="PROSITE" id="PS50059">
    <property type="entry name" value="FKBP_PPIASE"/>
    <property type="match status" value="1"/>
</dbReference>
<dbReference type="GO" id="GO:0006457">
    <property type="term" value="P:protein folding"/>
    <property type="evidence" value="ECO:0007669"/>
    <property type="project" value="InterPro"/>
</dbReference>
<dbReference type="RefSeq" id="WP_004728228.1">
    <property type="nucleotide sequence ID" value="NZ_CABLCD010000014.1"/>
</dbReference>
<keyword evidence="10" id="KW-1185">Reference proteome</keyword>
<dbReference type="Proteomes" id="UP000051221">
    <property type="component" value="Unassembled WGS sequence"/>
</dbReference>
<feature type="domain" description="PPIase FKBP-type" evidence="8">
    <location>
        <begin position="72"/>
        <end position="157"/>
    </location>
</feature>
<dbReference type="PANTHER" id="PTHR43811:SF57">
    <property type="entry name" value="FKBP-TYPE PEPTIDYL-PROLYL CIS-TRANS ISOMERASE FKPA-RELATED"/>
    <property type="match status" value="1"/>
</dbReference>
<evidence type="ECO:0000256" key="7">
    <source>
        <dbReference type="RuleBase" id="RU003915"/>
    </source>
</evidence>
<accession>A0A0Q2N6P8</accession>
<dbReference type="GeneID" id="50536798"/>
<evidence type="ECO:0000256" key="4">
    <source>
        <dbReference type="ARBA" id="ARBA00023110"/>
    </source>
</evidence>
<evidence type="ECO:0000256" key="6">
    <source>
        <dbReference type="PROSITE-ProRule" id="PRU00277"/>
    </source>
</evidence>
<dbReference type="InParanoid" id="A0A0Q2N6P8"/>
<evidence type="ECO:0000256" key="1">
    <source>
        <dbReference type="ARBA" id="ARBA00000971"/>
    </source>
</evidence>
<dbReference type="EC" id="5.2.1.8" evidence="7"/>
<reference evidence="9 10" key="1">
    <citation type="submission" date="2015-08" db="EMBL/GenBank/DDBJ databases">
        <title>Antibacterial properties of a collection of Vibrionaceae strains.</title>
        <authorList>
            <person name="Giubergia S."/>
        </authorList>
    </citation>
    <scope>NUCLEOTIDE SEQUENCE [LARGE SCALE GENOMIC DNA]</scope>
    <source>
        <strain evidence="9 10">S0821</strain>
    </source>
</reference>
<dbReference type="SUPFAM" id="SSF54534">
    <property type="entry name" value="FKBP-like"/>
    <property type="match status" value="1"/>
</dbReference>
<dbReference type="InterPro" id="IPR001179">
    <property type="entry name" value="PPIase_FKBP_dom"/>
</dbReference>
<dbReference type="InterPro" id="IPR046357">
    <property type="entry name" value="PPIase_dom_sf"/>
</dbReference>
<dbReference type="Gene3D" id="3.10.50.40">
    <property type="match status" value="1"/>
</dbReference>